<evidence type="ECO:0000259" key="2">
    <source>
        <dbReference type="Pfam" id="PF07589"/>
    </source>
</evidence>
<dbReference type="AlphaFoldDB" id="A0A557S8I2"/>
<dbReference type="NCBIfam" id="TIGR02595">
    <property type="entry name" value="PEP_CTERM"/>
    <property type="match status" value="1"/>
</dbReference>
<dbReference type="Pfam" id="PF07589">
    <property type="entry name" value="PEP-CTERM"/>
    <property type="match status" value="1"/>
</dbReference>
<evidence type="ECO:0000256" key="1">
    <source>
        <dbReference type="SAM" id="SignalP"/>
    </source>
</evidence>
<evidence type="ECO:0000313" key="3">
    <source>
        <dbReference type="EMBL" id="TVO73715.1"/>
    </source>
</evidence>
<dbReference type="EMBL" id="VMNI01000017">
    <property type="protein sequence ID" value="TVO73715.1"/>
    <property type="molecule type" value="Genomic_DNA"/>
</dbReference>
<name>A0A557S8I2_9RHOO</name>
<reference evidence="3 4" key="1">
    <citation type="submission" date="2019-07" db="EMBL/GenBank/DDBJ databases">
        <title>The pathways for chlorine oxyanion respiration interact through the shared metabolite chlorate.</title>
        <authorList>
            <person name="Barnum T.P."/>
            <person name="Cheng Y."/>
            <person name="Hill K.A."/>
            <person name="Lucas L.N."/>
            <person name="Carlson H.K."/>
            <person name="Coates J.D."/>
        </authorList>
    </citation>
    <scope>NUCLEOTIDE SEQUENCE [LARGE SCALE GENOMIC DNA]</scope>
    <source>
        <strain evidence="3 4">SFB-1</strain>
    </source>
</reference>
<comment type="caution">
    <text evidence="3">The sequence shown here is derived from an EMBL/GenBank/DDBJ whole genome shotgun (WGS) entry which is preliminary data.</text>
</comment>
<sequence length="233" mass="24359">MLKKRLKIALALAVLGTTSSANALVIGAGSATGNCFPFGCSYWTPTYQQVYDASAFDAPLPISTLSFYRSIDTWSGNAPNTGIYTFSLSTTTAAVDELSANATANLGGNVLTVFTGALPTDVAPGSRMDIFLDNAFNYDPLFGNLLLSINVTGLASSGNTLSFDAVDNASDGTSRLYMAGGLRDSTGLVTGFNEALSQPVEHDQLANPVPEPTSLALFGLSLAGLFGAYRRRK</sequence>
<dbReference type="Proteomes" id="UP000318349">
    <property type="component" value="Unassembled WGS sequence"/>
</dbReference>
<feature type="chain" id="PRO_5022139488" evidence="1">
    <location>
        <begin position="24"/>
        <end position="233"/>
    </location>
</feature>
<feature type="signal peptide" evidence="1">
    <location>
        <begin position="1"/>
        <end position="23"/>
    </location>
</feature>
<gene>
    <name evidence="3" type="ORF">FHP89_16985</name>
</gene>
<feature type="domain" description="Ice-binding protein C-terminal" evidence="2">
    <location>
        <begin position="208"/>
        <end position="231"/>
    </location>
</feature>
<protein>
    <submittedName>
        <fullName evidence="3">PEP-CTERM sorting domain-containing protein</fullName>
    </submittedName>
</protein>
<evidence type="ECO:0000313" key="4">
    <source>
        <dbReference type="Proteomes" id="UP000318349"/>
    </source>
</evidence>
<keyword evidence="1" id="KW-0732">Signal</keyword>
<dbReference type="InterPro" id="IPR013424">
    <property type="entry name" value="Ice-binding_C"/>
</dbReference>
<accession>A0A557S8I2</accession>
<organism evidence="3 4">
    <name type="scientific">Denitromonas halophila</name>
    <dbReference type="NCBI Taxonomy" id="1629404"/>
    <lineage>
        <taxon>Bacteria</taxon>
        <taxon>Pseudomonadati</taxon>
        <taxon>Pseudomonadota</taxon>
        <taxon>Betaproteobacteria</taxon>
        <taxon>Rhodocyclales</taxon>
        <taxon>Zoogloeaceae</taxon>
        <taxon>Denitromonas</taxon>
    </lineage>
</organism>
<proteinExistence type="predicted"/>